<comment type="caution">
    <text evidence="6">The sequence shown here is derived from an EMBL/GenBank/DDBJ whole genome shotgun (WGS) entry which is preliminary data.</text>
</comment>
<dbReference type="CDD" id="cd00427">
    <property type="entry name" value="Ribosomal_L29_HIP"/>
    <property type="match status" value="1"/>
</dbReference>
<protein>
    <recommendedName>
        <fullName evidence="4 5">Large ribosomal subunit protein uL29</fullName>
    </recommendedName>
</protein>
<evidence type="ECO:0000256" key="5">
    <source>
        <dbReference type="HAMAP-Rule" id="MF_00374"/>
    </source>
</evidence>
<dbReference type="PANTHER" id="PTHR10916:SF0">
    <property type="entry name" value="LARGE RIBOSOMAL SUBUNIT PROTEIN UL29C"/>
    <property type="match status" value="1"/>
</dbReference>
<dbReference type="GO" id="GO:0006412">
    <property type="term" value="P:translation"/>
    <property type="evidence" value="ECO:0007669"/>
    <property type="project" value="UniProtKB-UniRule"/>
</dbReference>
<dbReference type="EMBL" id="JACHGR010000011">
    <property type="protein sequence ID" value="MBB6056993.1"/>
    <property type="molecule type" value="Genomic_DNA"/>
</dbReference>
<dbReference type="InterPro" id="IPR036049">
    <property type="entry name" value="Ribosomal_uL29_sf"/>
</dbReference>
<reference evidence="6 7" key="1">
    <citation type="submission" date="2020-08" db="EMBL/GenBank/DDBJ databases">
        <title>Genomic Encyclopedia of Type Strains, Phase IV (KMG-IV): sequencing the most valuable type-strain genomes for metagenomic binning, comparative biology and taxonomic classification.</title>
        <authorList>
            <person name="Goeker M."/>
        </authorList>
    </citation>
    <scope>NUCLEOTIDE SEQUENCE [LARGE SCALE GENOMIC DNA]</scope>
    <source>
        <strain evidence="6 7">DSM 22975</strain>
    </source>
</reference>
<organism evidence="6 7">
    <name type="scientific">Tolumonas osonensis</name>
    <dbReference type="NCBI Taxonomy" id="675874"/>
    <lineage>
        <taxon>Bacteria</taxon>
        <taxon>Pseudomonadati</taxon>
        <taxon>Pseudomonadota</taxon>
        <taxon>Gammaproteobacteria</taxon>
        <taxon>Aeromonadales</taxon>
        <taxon>Aeromonadaceae</taxon>
        <taxon>Tolumonas</taxon>
    </lineage>
</organism>
<dbReference type="Proteomes" id="UP000585721">
    <property type="component" value="Unassembled WGS sequence"/>
</dbReference>
<name>A0A841GSZ5_9GAMM</name>
<dbReference type="RefSeq" id="WP_024872129.1">
    <property type="nucleotide sequence ID" value="NZ_JACHGR010000011.1"/>
</dbReference>
<evidence type="ECO:0000256" key="3">
    <source>
        <dbReference type="ARBA" id="ARBA00023274"/>
    </source>
</evidence>
<proteinExistence type="inferred from homology"/>
<dbReference type="HAMAP" id="MF_00374">
    <property type="entry name" value="Ribosomal_uL29"/>
    <property type="match status" value="1"/>
</dbReference>
<keyword evidence="2 5" id="KW-0689">Ribosomal protein</keyword>
<evidence type="ECO:0000313" key="6">
    <source>
        <dbReference type="EMBL" id="MBB6056993.1"/>
    </source>
</evidence>
<dbReference type="PANTHER" id="PTHR10916">
    <property type="entry name" value="60S RIBOSOMAL PROTEIN L35/50S RIBOSOMAL PROTEIN L29"/>
    <property type="match status" value="1"/>
</dbReference>
<dbReference type="InterPro" id="IPR050063">
    <property type="entry name" value="Ribosomal_protein_uL29"/>
</dbReference>
<dbReference type="Gene3D" id="1.10.287.310">
    <property type="match status" value="1"/>
</dbReference>
<dbReference type="InterPro" id="IPR018254">
    <property type="entry name" value="Ribosomal_uL29_CS"/>
</dbReference>
<dbReference type="GO" id="GO:0003735">
    <property type="term" value="F:structural constituent of ribosome"/>
    <property type="evidence" value="ECO:0007669"/>
    <property type="project" value="InterPro"/>
</dbReference>
<dbReference type="InterPro" id="IPR001854">
    <property type="entry name" value="Ribosomal_uL29"/>
</dbReference>
<keyword evidence="3 5" id="KW-0687">Ribonucleoprotein</keyword>
<evidence type="ECO:0000256" key="4">
    <source>
        <dbReference type="ARBA" id="ARBA00035204"/>
    </source>
</evidence>
<dbReference type="SUPFAM" id="SSF46561">
    <property type="entry name" value="Ribosomal protein L29 (L29p)"/>
    <property type="match status" value="1"/>
</dbReference>
<gene>
    <name evidence="5" type="primary">rpmC</name>
    <name evidence="6" type="ORF">HNR75_002940</name>
</gene>
<sequence>MKAQDLRQKSVEELKAELLGLLREQFNLRIQKSTGQLNQTHTIKQVRRDIARVKTVLNEKAGA</sequence>
<dbReference type="PROSITE" id="PS00579">
    <property type="entry name" value="RIBOSOMAL_L29"/>
    <property type="match status" value="1"/>
</dbReference>
<dbReference type="AlphaFoldDB" id="A0A841GSZ5"/>
<dbReference type="Pfam" id="PF00831">
    <property type="entry name" value="Ribosomal_L29"/>
    <property type="match status" value="1"/>
</dbReference>
<evidence type="ECO:0000256" key="2">
    <source>
        <dbReference type="ARBA" id="ARBA00022980"/>
    </source>
</evidence>
<dbReference type="NCBIfam" id="TIGR00012">
    <property type="entry name" value="L29"/>
    <property type="match status" value="1"/>
</dbReference>
<evidence type="ECO:0000256" key="1">
    <source>
        <dbReference type="ARBA" id="ARBA00009254"/>
    </source>
</evidence>
<comment type="similarity">
    <text evidence="1 5">Belongs to the universal ribosomal protein uL29 family.</text>
</comment>
<keyword evidence="7" id="KW-1185">Reference proteome</keyword>
<dbReference type="GO" id="GO:0022625">
    <property type="term" value="C:cytosolic large ribosomal subunit"/>
    <property type="evidence" value="ECO:0007669"/>
    <property type="project" value="TreeGrafter"/>
</dbReference>
<accession>A0A841GSZ5</accession>
<dbReference type="FunFam" id="1.10.287.310:FF:000001">
    <property type="entry name" value="50S ribosomal protein L29"/>
    <property type="match status" value="1"/>
</dbReference>
<evidence type="ECO:0000313" key="7">
    <source>
        <dbReference type="Proteomes" id="UP000585721"/>
    </source>
</evidence>